<dbReference type="PANTHER" id="PTHR35788:SF1">
    <property type="entry name" value="EXPORTED PROTEIN"/>
    <property type="match status" value="1"/>
</dbReference>
<dbReference type="InterPro" id="IPR052913">
    <property type="entry name" value="Glycopeptide_resist_protein"/>
</dbReference>
<reference evidence="3" key="1">
    <citation type="submission" date="2020-02" db="EMBL/GenBank/DDBJ databases">
        <authorList>
            <person name="Meier V. D."/>
        </authorList>
    </citation>
    <scope>NUCLEOTIDE SEQUENCE</scope>
    <source>
        <strain evidence="3">AVDCRST_MAG36</strain>
    </source>
</reference>
<protein>
    <submittedName>
        <fullName evidence="3">Vancomycin B-type resistance protein VanW</fullName>
    </submittedName>
</protein>
<feature type="domain" description="YoaR-like putative peptidoglycan binding" evidence="2">
    <location>
        <begin position="239"/>
        <end position="308"/>
    </location>
</feature>
<dbReference type="InterPro" id="IPR022029">
    <property type="entry name" value="YoaR-like_PG-bd"/>
</dbReference>
<keyword evidence="1" id="KW-0732">Signal</keyword>
<accession>A0A6J4L4U5</accession>
<feature type="chain" id="PRO_5039148173" evidence="1">
    <location>
        <begin position="23"/>
        <end position="559"/>
    </location>
</feature>
<dbReference type="Pfam" id="PF12229">
    <property type="entry name" value="PG_binding_4"/>
    <property type="match status" value="1"/>
</dbReference>
<feature type="signal peptide" evidence="1">
    <location>
        <begin position="1"/>
        <end position="22"/>
    </location>
</feature>
<gene>
    <name evidence="3" type="ORF">AVDCRST_MAG36-592</name>
</gene>
<name>A0A6J4L4U5_9ACTN</name>
<proteinExistence type="predicted"/>
<sequence>MLPWVVLALLVTVALLYGAAHAYAGDRLPRGTTIEGVDVGGLRPPAAEQRLQQALADRGPETVPLRAGRVEAVLDAAGAGVRVDAAASVAQVPVATGADPVALWRALQGGMAHEAVVAVDDGLLTERLTELAEQVERPAVEGAVRIQADGPVPTYPRAGRELDVEDARGAVLAALPSPAGPVELAVSKVAPEVTAEEVDRAVAEFAEPAVSAPVTLVAAGGSTATIGPRDFAGTLSLQAEDGRLVPSVDAAGLARRVDAVLPDASVEPRDATVALLDGRPRVVPARGGSAVDADELGAAFLEAVTARTEERTLEVPTVPEEAAVTTGEARGWGVREVVSEFTTYYPHADYRNTNIGRAAALVDGTLLEPGELFSFNETVGERTAENGFTEGFVISNGIFAEDFGGGVSQMATTTFNAAFFAGLEDVEHKPHSFYIDRYPVGREATVAWPTVDLRFRNDTGHGVLIDSAHTPSTPTTSGVVTVRMWSTDVWDVEAVTSGRYDLTSPATRVLTGEDCYPNTGYGGFDVDVTRVFRLAGEDEVHHREVMHTTYTPSDTVICE</sequence>
<evidence type="ECO:0000313" key="3">
    <source>
        <dbReference type="EMBL" id="CAA9322272.1"/>
    </source>
</evidence>
<dbReference type="AlphaFoldDB" id="A0A6J4L4U5"/>
<organism evidence="3">
    <name type="scientific">uncultured Nocardioidaceae bacterium</name>
    <dbReference type="NCBI Taxonomy" id="253824"/>
    <lineage>
        <taxon>Bacteria</taxon>
        <taxon>Bacillati</taxon>
        <taxon>Actinomycetota</taxon>
        <taxon>Actinomycetes</taxon>
        <taxon>Propionibacteriales</taxon>
        <taxon>Nocardioidaceae</taxon>
        <taxon>environmental samples</taxon>
    </lineage>
</organism>
<evidence type="ECO:0000259" key="2">
    <source>
        <dbReference type="Pfam" id="PF12229"/>
    </source>
</evidence>
<dbReference type="InterPro" id="IPR007391">
    <property type="entry name" value="Vancomycin_resist_VanW"/>
</dbReference>
<evidence type="ECO:0000256" key="1">
    <source>
        <dbReference type="SAM" id="SignalP"/>
    </source>
</evidence>
<dbReference type="Pfam" id="PF04294">
    <property type="entry name" value="VanW"/>
    <property type="match status" value="1"/>
</dbReference>
<dbReference type="EMBL" id="CADCUH010000027">
    <property type="protein sequence ID" value="CAA9322272.1"/>
    <property type="molecule type" value="Genomic_DNA"/>
</dbReference>
<dbReference type="PANTHER" id="PTHR35788">
    <property type="entry name" value="EXPORTED PROTEIN-RELATED"/>
    <property type="match status" value="1"/>
</dbReference>